<reference evidence="1 2" key="1">
    <citation type="journal article" date="2022" name="bioRxiv">
        <title>The genome of the oomycete Peronosclerospora sorghi, a cosmopolitan pathogen of maize and sorghum, is inflated with dispersed pseudogenes.</title>
        <authorList>
            <person name="Fletcher K."/>
            <person name="Martin F."/>
            <person name="Isakeit T."/>
            <person name="Cavanaugh K."/>
            <person name="Magill C."/>
            <person name="Michelmore R."/>
        </authorList>
    </citation>
    <scope>NUCLEOTIDE SEQUENCE [LARGE SCALE GENOMIC DNA]</scope>
    <source>
        <strain evidence="1">P6</strain>
    </source>
</reference>
<evidence type="ECO:0000313" key="2">
    <source>
        <dbReference type="Proteomes" id="UP001163321"/>
    </source>
</evidence>
<proteinExistence type="predicted"/>
<keyword evidence="2" id="KW-1185">Reference proteome</keyword>
<accession>A0ACC0VT69</accession>
<sequence>MGYINSTLILQRQLHLLQQQQHLQAHNAEAVQQLDQQQQMQQLRLHEKLRQQQIQQGQHVSHVAILTEILKAEPYQHNRVSHPSGGDPNLYAAAYTQPPSYVPPQQFESQDYAVNHSYDARYYERQTSAGHRVAKILRVNHANDEFPIEVDTQEMLPMTIMLKRKRDRNGGAIVAFESFGCDEINKSNACNGETEKAELGSKKIMNMYLAALDMYSKVQLHSTVVANESCDSHEPTCIGRHEDEAIRSKQKYGFHLQKREWHERNQSTLTLNRHKKIDVAPNVTQTSISRYFVGSQLQNRPKHIVGPFVSHVEETSRI</sequence>
<dbReference type="EMBL" id="CM047586">
    <property type="protein sequence ID" value="KAI9909109.1"/>
    <property type="molecule type" value="Genomic_DNA"/>
</dbReference>
<gene>
    <name evidence="1" type="ORF">PsorP6_014685</name>
</gene>
<organism evidence="1 2">
    <name type="scientific">Peronosclerospora sorghi</name>
    <dbReference type="NCBI Taxonomy" id="230839"/>
    <lineage>
        <taxon>Eukaryota</taxon>
        <taxon>Sar</taxon>
        <taxon>Stramenopiles</taxon>
        <taxon>Oomycota</taxon>
        <taxon>Peronosporomycetes</taxon>
        <taxon>Peronosporales</taxon>
        <taxon>Peronosporaceae</taxon>
        <taxon>Peronosclerospora</taxon>
    </lineage>
</organism>
<comment type="caution">
    <text evidence="1">The sequence shown here is derived from an EMBL/GenBank/DDBJ whole genome shotgun (WGS) entry which is preliminary data.</text>
</comment>
<dbReference type="Proteomes" id="UP001163321">
    <property type="component" value="Chromosome 7"/>
</dbReference>
<evidence type="ECO:0000313" key="1">
    <source>
        <dbReference type="EMBL" id="KAI9909109.1"/>
    </source>
</evidence>
<protein>
    <submittedName>
        <fullName evidence="1">Uncharacterized protein</fullName>
    </submittedName>
</protein>
<name>A0ACC0VT69_9STRA</name>